<dbReference type="GO" id="GO:0050661">
    <property type="term" value="F:NADP binding"/>
    <property type="evidence" value="ECO:0007669"/>
    <property type="project" value="InterPro"/>
</dbReference>
<dbReference type="FunFam" id="3.50.50.60:FF:000138">
    <property type="entry name" value="Flavin-containing monooxygenase"/>
    <property type="match status" value="1"/>
</dbReference>
<gene>
    <name evidence="8" type="ORF">B0T16DRAFT_88560</name>
</gene>
<evidence type="ECO:0000313" key="9">
    <source>
        <dbReference type="Proteomes" id="UP001174936"/>
    </source>
</evidence>
<name>A0AA39YFT7_9PEZI</name>
<evidence type="ECO:0000256" key="1">
    <source>
        <dbReference type="ARBA" id="ARBA00001974"/>
    </source>
</evidence>
<dbReference type="EMBL" id="JAULSV010000002">
    <property type="protein sequence ID" value="KAK0651854.1"/>
    <property type="molecule type" value="Genomic_DNA"/>
</dbReference>
<evidence type="ECO:0000256" key="2">
    <source>
        <dbReference type="ARBA" id="ARBA00009183"/>
    </source>
</evidence>
<comment type="caution">
    <text evidence="8">The sequence shown here is derived from an EMBL/GenBank/DDBJ whole genome shotgun (WGS) entry which is preliminary data.</text>
</comment>
<protein>
    <recommendedName>
        <fullName evidence="10">Thiol-specific monooxygenase</fullName>
    </recommendedName>
</protein>
<keyword evidence="5" id="KW-0521">NADP</keyword>
<dbReference type="Gene3D" id="3.50.50.60">
    <property type="entry name" value="FAD/NAD(P)-binding domain"/>
    <property type="match status" value="2"/>
</dbReference>
<dbReference type="InterPro" id="IPR050346">
    <property type="entry name" value="FMO-like"/>
</dbReference>
<keyword evidence="6" id="KW-0560">Oxidoreductase</keyword>
<evidence type="ECO:0000313" key="8">
    <source>
        <dbReference type="EMBL" id="KAK0651854.1"/>
    </source>
</evidence>
<dbReference type="PANTHER" id="PTHR23023">
    <property type="entry name" value="DIMETHYLANILINE MONOOXYGENASE"/>
    <property type="match status" value="1"/>
</dbReference>
<dbReference type="InterPro" id="IPR000960">
    <property type="entry name" value="Flavin_mOase"/>
</dbReference>
<proteinExistence type="inferred from homology"/>
<dbReference type="Pfam" id="PF00743">
    <property type="entry name" value="FMO-like"/>
    <property type="match status" value="2"/>
</dbReference>
<evidence type="ECO:0000256" key="6">
    <source>
        <dbReference type="ARBA" id="ARBA00023002"/>
    </source>
</evidence>
<keyword evidence="3" id="KW-0285">Flavoprotein</keyword>
<dbReference type="GO" id="GO:0050660">
    <property type="term" value="F:flavin adenine dinucleotide binding"/>
    <property type="evidence" value="ECO:0007669"/>
    <property type="project" value="InterPro"/>
</dbReference>
<dbReference type="InterPro" id="IPR020946">
    <property type="entry name" value="Flavin_mOase-like"/>
</dbReference>
<comment type="similarity">
    <text evidence="2">Belongs to the FMO family.</text>
</comment>
<dbReference type="AlphaFoldDB" id="A0AA39YFT7"/>
<accession>A0AA39YFT7</accession>
<organism evidence="8 9">
    <name type="scientific">Cercophora newfieldiana</name>
    <dbReference type="NCBI Taxonomy" id="92897"/>
    <lineage>
        <taxon>Eukaryota</taxon>
        <taxon>Fungi</taxon>
        <taxon>Dikarya</taxon>
        <taxon>Ascomycota</taxon>
        <taxon>Pezizomycotina</taxon>
        <taxon>Sordariomycetes</taxon>
        <taxon>Sordariomycetidae</taxon>
        <taxon>Sordariales</taxon>
        <taxon>Lasiosphaeriaceae</taxon>
        <taxon>Cercophora</taxon>
    </lineage>
</organism>
<dbReference type="SUPFAM" id="SSF51905">
    <property type="entry name" value="FAD/NAD(P)-binding domain"/>
    <property type="match status" value="2"/>
</dbReference>
<keyword evidence="4" id="KW-0274">FAD</keyword>
<dbReference type="InterPro" id="IPR036188">
    <property type="entry name" value="FAD/NAD-bd_sf"/>
</dbReference>
<evidence type="ECO:0000256" key="3">
    <source>
        <dbReference type="ARBA" id="ARBA00022630"/>
    </source>
</evidence>
<reference evidence="8" key="1">
    <citation type="submission" date="2023-06" db="EMBL/GenBank/DDBJ databases">
        <title>Genome-scale phylogeny and comparative genomics of the fungal order Sordariales.</title>
        <authorList>
            <consortium name="Lawrence Berkeley National Laboratory"/>
            <person name="Hensen N."/>
            <person name="Bonometti L."/>
            <person name="Westerberg I."/>
            <person name="Brannstrom I.O."/>
            <person name="Guillou S."/>
            <person name="Cros-Aarteil S."/>
            <person name="Calhoun S."/>
            <person name="Haridas S."/>
            <person name="Kuo A."/>
            <person name="Mondo S."/>
            <person name="Pangilinan J."/>
            <person name="Riley R."/>
            <person name="Labutti K."/>
            <person name="Andreopoulos B."/>
            <person name="Lipzen A."/>
            <person name="Chen C."/>
            <person name="Yanf M."/>
            <person name="Daum C."/>
            <person name="Ng V."/>
            <person name="Clum A."/>
            <person name="Steindorff A."/>
            <person name="Ohm R."/>
            <person name="Martin F."/>
            <person name="Silar P."/>
            <person name="Natvig D."/>
            <person name="Lalanne C."/>
            <person name="Gautier V."/>
            <person name="Ament-Velasquez S.L."/>
            <person name="Kruys A."/>
            <person name="Hutchinson M.I."/>
            <person name="Powell A.J."/>
            <person name="Barry K."/>
            <person name="Miller A.N."/>
            <person name="Grigoriev I.V."/>
            <person name="Debuchy R."/>
            <person name="Gladieux P."/>
            <person name="Thoren M.H."/>
            <person name="Johannesson H."/>
        </authorList>
    </citation>
    <scope>NUCLEOTIDE SEQUENCE</scope>
    <source>
        <strain evidence="8">SMH2532-1</strain>
    </source>
</reference>
<evidence type="ECO:0008006" key="10">
    <source>
        <dbReference type="Google" id="ProtNLM"/>
    </source>
</evidence>
<dbReference type="PRINTS" id="PR00419">
    <property type="entry name" value="ADXRDTASE"/>
</dbReference>
<dbReference type="Proteomes" id="UP001174936">
    <property type="component" value="Unassembled WGS sequence"/>
</dbReference>
<evidence type="ECO:0000256" key="7">
    <source>
        <dbReference type="ARBA" id="ARBA00023033"/>
    </source>
</evidence>
<dbReference type="PIRSF" id="PIRSF000332">
    <property type="entry name" value="FMO"/>
    <property type="match status" value="1"/>
</dbReference>
<evidence type="ECO:0000256" key="5">
    <source>
        <dbReference type="ARBA" id="ARBA00022857"/>
    </source>
</evidence>
<dbReference type="Pfam" id="PF13450">
    <property type="entry name" value="NAD_binding_8"/>
    <property type="match status" value="1"/>
</dbReference>
<keyword evidence="9" id="KW-1185">Reference proteome</keyword>
<comment type="cofactor">
    <cofactor evidence="1">
        <name>FAD</name>
        <dbReference type="ChEBI" id="CHEBI:57692"/>
    </cofactor>
</comment>
<dbReference type="GO" id="GO:0004499">
    <property type="term" value="F:N,N-dimethylaniline monooxygenase activity"/>
    <property type="evidence" value="ECO:0007669"/>
    <property type="project" value="InterPro"/>
</dbReference>
<sequence length="470" mass="52213">MGSQAKGVFSVQRVAIIGAGPAGLAAAKYLVAQDAFETIDVYEQQSEVGGVWNYSPRPSQTLHVPQVSPHTPLDPPLRSEGGIVFPSPMYEMLHTNIPRCLMAFSDLPFPQESLIFPSRDDVQDYLVTYSRSLRNLFKFSTRVEDVRVWQSGGDGKDQWDVTFTSLETNISTTTTYDAVVVASGHYSLTYLPEVKGIREFHSAHPGVITHAKLYRTPTPFAGKKVVIVGNAASGLDIGAQISGVCRKLLLSVRTATPKPNLDFVGAEEVGVIDEFIVEERSVRFRDGRVEKDVDAVVFATGYLFAYPFLTSLKPELVKDGRHVHGLYQEIFHIEHPTLVFPGLPIKVVPFSVCESQAAIISRTWANLLHLPTRVEMHKWEEEETEKRGSSFHVWPKGGDAEFVNRVSDELRGGAGKNPPRWDSELIWEREIYSDAKLKFEIEGRRAKSLAELGFVPESTKEASAVGDIII</sequence>
<keyword evidence="7" id="KW-0503">Monooxygenase</keyword>
<evidence type="ECO:0000256" key="4">
    <source>
        <dbReference type="ARBA" id="ARBA00022827"/>
    </source>
</evidence>